<reference evidence="2 3" key="1">
    <citation type="journal article" date="2024" name="Environ. Microbiol.">
        <title>Novel evolutionary insights on the interactions of the Holosporales (Alphaproteobacteria) with eukaryotic hosts from comparative genomics.</title>
        <authorList>
            <person name="Giovannini M."/>
            <person name="Petroni G."/>
            <person name="Castelli M."/>
        </authorList>
    </citation>
    <scope>NUCLEOTIDE SEQUENCE [LARGE SCALE GENOMIC DNA]</scope>
    <source>
        <strain evidence="2 3">US_Bl 15I1</strain>
    </source>
</reference>
<accession>A0ABZ2C1M7</accession>
<keyword evidence="2" id="KW-0489">Methyltransferase</keyword>
<name>A0ABZ2C1M7_9PROT</name>
<dbReference type="GO" id="GO:0008168">
    <property type="term" value="F:methyltransferase activity"/>
    <property type="evidence" value="ECO:0007669"/>
    <property type="project" value="UniProtKB-KW"/>
</dbReference>
<dbReference type="CDD" id="cd02440">
    <property type="entry name" value="AdoMet_MTases"/>
    <property type="match status" value="1"/>
</dbReference>
<dbReference type="RefSeq" id="WP_331255178.1">
    <property type="nucleotide sequence ID" value="NZ_CP133270.1"/>
</dbReference>
<proteinExistence type="predicted"/>
<dbReference type="SUPFAM" id="SSF53335">
    <property type="entry name" value="S-adenosyl-L-methionine-dependent methyltransferases"/>
    <property type="match status" value="1"/>
</dbReference>
<dbReference type="Proteomes" id="UP001330434">
    <property type="component" value="Chromosome"/>
</dbReference>
<dbReference type="EMBL" id="CP133270">
    <property type="protein sequence ID" value="WVX66295.1"/>
    <property type="molecule type" value="Genomic_DNA"/>
</dbReference>
<evidence type="ECO:0000313" key="2">
    <source>
        <dbReference type="EMBL" id="WVX66295.1"/>
    </source>
</evidence>
<dbReference type="InterPro" id="IPR025714">
    <property type="entry name" value="Methyltranfer_dom"/>
</dbReference>
<evidence type="ECO:0000313" key="3">
    <source>
        <dbReference type="Proteomes" id="UP001330434"/>
    </source>
</evidence>
<gene>
    <name evidence="2" type="ORF">Bealeia1_00471</name>
</gene>
<sequence>MTQNSMLSAISENLITHQDEARTQLNVEDIKDIEARLETASNLTLPLEEELKILHQMTEFELGRFLLKNGGISGYWTAYWLIHGPAQNLDHPLEDWLINRAPAFMASRERYQIFAHHIQNRVKPGMKLASIPCGLMDDLLRLDYSSVPEVQLFGFDLDEESIALAKGNAKAHGKSESSHIEKRDAWNLQRENEFDIITSNGLNFYESDDAKVVALYKEFYKALRKGGILVTSFLTPSPQLDSNSTWKNFNPADVQKQKAVFMDIMNARWSAMRPEGLTRTQLEEAGFQIVEIIYDSQGIFPTVIAQK</sequence>
<dbReference type="GO" id="GO:0032259">
    <property type="term" value="P:methylation"/>
    <property type="evidence" value="ECO:0007669"/>
    <property type="project" value="UniProtKB-KW"/>
</dbReference>
<feature type="domain" description="Methyltransferase" evidence="1">
    <location>
        <begin position="131"/>
        <end position="245"/>
    </location>
</feature>
<keyword evidence="3" id="KW-1185">Reference proteome</keyword>
<protein>
    <submittedName>
        <fullName evidence="2">Methyltransferase domain protein</fullName>
    </submittedName>
</protein>
<organism evidence="2 3">
    <name type="scientific">Candidatus Bealeia paramacronuclearis</name>
    <dbReference type="NCBI Taxonomy" id="1921001"/>
    <lineage>
        <taxon>Bacteria</taxon>
        <taxon>Pseudomonadati</taxon>
        <taxon>Pseudomonadota</taxon>
        <taxon>Alphaproteobacteria</taxon>
        <taxon>Holosporales</taxon>
        <taxon>Holosporaceae</taxon>
        <taxon>Candidatus Bealeia</taxon>
    </lineage>
</organism>
<dbReference type="Pfam" id="PF13847">
    <property type="entry name" value="Methyltransf_31"/>
    <property type="match status" value="1"/>
</dbReference>
<dbReference type="Gene3D" id="3.40.50.150">
    <property type="entry name" value="Vaccinia Virus protein VP39"/>
    <property type="match status" value="1"/>
</dbReference>
<dbReference type="InterPro" id="IPR029063">
    <property type="entry name" value="SAM-dependent_MTases_sf"/>
</dbReference>
<keyword evidence="2" id="KW-0808">Transferase</keyword>
<evidence type="ECO:0000259" key="1">
    <source>
        <dbReference type="Pfam" id="PF13847"/>
    </source>
</evidence>